<sequence>MRQLADLEKSNEALAFMGERLKKALFKQRALNSWLCRRHIMKCEFYSHRQICEKEKSDKRSKAAKSKPLLLHPIVGLVESQYIMHSCNMTVQLLNEGQRQTLGRSPTTPSPLASCHTFAPTTFAFLFIFPTPPVTTIVSSSSFTPGIRPGKVSSLEESALDYDLNAKWAVYGLARQMYASKIQGREALAMEKELALDEKPVGVAGQGEECEAHEAEEVVKAGGTRGLDDAVGVGEEGNEKSDEPVPSLRPGNLSLSFVV</sequence>
<dbReference type="Proteomes" id="UP000094819">
    <property type="component" value="Unassembled WGS sequence"/>
</dbReference>
<comment type="caution">
    <text evidence="2">The sequence shown here is derived from an EMBL/GenBank/DDBJ whole genome shotgun (WGS) entry which is preliminary data.</text>
</comment>
<keyword evidence="3" id="KW-1185">Reference proteome</keyword>
<dbReference type="EMBL" id="AWGH01000007">
    <property type="protein sequence ID" value="ODO00559.1"/>
    <property type="molecule type" value="Genomic_DNA"/>
</dbReference>
<gene>
    <name evidence="2" type="ORF">L198_02878</name>
</gene>
<evidence type="ECO:0000313" key="3">
    <source>
        <dbReference type="Proteomes" id="UP000094819"/>
    </source>
</evidence>
<evidence type="ECO:0000256" key="1">
    <source>
        <dbReference type="SAM" id="MobiDB-lite"/>
    </source>
</evidence>
<accession>A0A1E3JI37</accession>
<proteinExistence type="predicted"/>
<reference evidence="2 3" key="1">
    <citation type="submission" date="2016-06" db="EMBL/GenBank/DDBJ databases">
        <title>Evolution of pathogenesis and genome organization in the Tremellales.</title>
        <authorList>
            <person name="Cuomo C."/>
            <person name="Litvintseva A."/>
            <person name="Heitman J."/>
            <person name="Chen Y."/>
            <person name="Sun S."/>
            <person name="Springer D."/>
            <person name="Dromer F."/>
            <person name="Young S."/>
            <person name="Zeng Q."/>
            <person name="Chapman S."/>
            <person name="Gujja S."/>
            <person name="Saif S."/>
            <person name="Birren B."/>
        </authorList>
    </citation>
    <scope>NUCLEOTIDE SEQUENCE [LARGE SCALE GENOMIC DNA]</scope>
    <source>
        <strain evidence="2 3">CBS 7118</strain>
    </source>
</reference>
<evidence type="ECO:0000313" key="2">
    <source>
        <dbReference type="EMBL" id="ODO00559.1"/>
    </source>
</evidence>
<name>A0A1E3JI37_9TREE</name>
<dbReference type="RefSeq" id="XP_019032751.1">
    <property type="nucleotide sequence ID" value="XM_019175019.1"/>
</dbReference>
<dbReference type="GeneID" id="30192091"/>
<organism evidence="2 3">
    <name type="scientific">Cryptococcus wingfieldii CBS 7118</name>
    <dbReference type="NCBI Taxonomy" id="1295528"/>
    <lineage>
        <taxon>Eukaryota</taxon>
        <taxon>Fungi</taxon>
        <taxon>Dikarya</taxon>
        <taxon>Basidiomycota</taxon>
        <taxon>Agaricomycotina</taxon>
        <taxon>Tremellomycetes</taxon>
        <taxon>Tremellales</taxon>
        <taxon>Cryptococcaceae</taxon>
        <taxon>Cryptococcus</taxon>
    </lineage>
</organism>
<dbReference type="AlphaFoldDB" id="A0A1E3JI37"/>
<protein>
    <submittedName>
        <fullName evidence="2">Uncharacterized protein</fullName>
    </submittedName>
</protein>
<feature type="region of interest" description="Disordered" evidence="1">
    <location>
        <begin position="217"/>
        <end position="259"/>
    </location>
</feature>